<sequence length="309" mass="35294">MTARVSIVTRTKDRPVFLRRALASITGQSFEDWALIIVNDGGDPSEVAQIVDELPDQHHRRVTIIDHAAPLGRWEAANAGVRVADGEFLILHDDDDSWEPSFLDTAVDYLDRNPDREGVVSRIDIIWERRTGDALEVLGREPFLPDSVAPLLMNQQRFNQFVPIAFLYRRSLHDEIGLYDDSLPVVGDWVFNTRVLERGPLSYLPGPPLAHWHQRPSGIQADGNSVIAESDAHRLHDALVRDAAFRRLVATEGSAGPLYFEARLRDTEEMLRRELASMRHDLAHPLLLVYRRLREAIHRFRGTRRDKLR</sequence>
<dbReference type="EMBL" id="BAABCP010000001">
    <property type="protein sequence ID" value="GAA3927394.1"/>
    <property type="molecule type" value="Genomic_DNA"/>
</dbReference>
<reference evidence="3" key="1">
    <citation type="journal article" date="2019" name="Int. J. Syst. Evol. Microbiol.">
        <title>The Global Catalogue of Microorganisms (GCM) 10K type strain sequencing project: providing services to taxonomists for standard genome sequencing and annotation.</title>
        <authorList>
            <consortium name="The Broad Institute Genomics Platform"/>
            <consortium name="The Broad Institute Genome Sequencing Center for Infectious Disease"/>
            <person name="Wu L."/>
            <person name="Ma J."/>
        </authorList>
    </citation>
    <scope>NUCLEOTIDE SEQUENCE [LARGE SCALE GENOMIC DNA]</scope>
    <source>
        <strain evidence="3">JCM 17024</strain>
    </source>
</reference>
<dbReference type="RefSeq" id="WP_344817727.1">
    <property type="nucleotide sequence ID" value="NZ_BAABCP010000001.1"/>
</dbReference>
<proteinExistence type="predicted"/>
<comment type="caution">
    <text evidence="2">The sequence shown here is derived from an EMBL/GenBank/DDBJ whole genome shotgun (WGS) entry which is preliminary data.</text>
</comment>
<dbReference type="InterPro" id="IPR050834">
    <property type="entry name" value="Glycosyltransf_2"/>
</dbReference>
<protein>
    <recommendedName>
        <fullName evidence="1">Glycosyltransferase 2-like domain-containing protein</fullName>
    </recommendedName>
</protein>
<gene>
    <name evidence="2" type="ORF">GCM10022383_03030</name>
</gene>
<evidence type="ECO:0000313" key="2">
    <source>
        <dbReference type="EMBL" id="GAA3927394.1"/>
    </source>
</evidence>
<accession>A0ABP7MRT1</accession>
<keyword evidence="3" id="KW-1185">Reference proteome</keyword>
<dbReference type="InterPro" id="IPR001173">
    <property type="entry name" value="Glyco_trans_2-like"/>
</dbReference>
<organism evidence="2 3">
    <name type="scientific">Microbacterium soli</name>
    <dbReference type="NCBI Taxonomy" id="446075"/>
    <lineage>
        <taxon>Bacteria</taxon>
        <taxon>Bacillati</taxon>
        <taxon>Actinomycetota</taxon>
        <taxon>Actinomycetes</taxon>
        <taxon>Micrococcales</taxon>
        <taxon>Microbacteriaceae</taxon>
        <taxon>Microbacterium</taxon>
    </lineage>
</organism>
<feature type="domain" description="Glycosyltransferase 2-like" evidence="1">
    <location>
        <begin position="6"/>
        <end position="174"/>
    </location>
</feature>
<evidence type="ECO:0000259" key="1">
    <source>
        <dbReference type="Pfam" id="PF00535"/>
    </source>
</evidence>
<evidence type="ECO:0000313" key="3">
    <source>
        <dbReference type="Proteomes" id="UP001501591"/>
    </source>
</evidence>
<dbReference type="Gene3D" id="3.90.550.10">
    <property type="entry name" value="Spore Coat Polysaccharide Biosynthesis Protein SpsA, Chain A"/>
    <property type="match status" value="1"/>
</dbReference>
<name>A0ABP7MRT1_9MICO</name>
<dbReference type="SUPFAM" id="SSF53448">
    <property type="entry name" value="Nucleotide-diphospho-sugar transferases"/>
    <property type="match status" value="1"/>
</dbReference>
<dbReference type="Pfam" id="PF00535">
    <property type="entry name" value="Glycos_transf_2"/>
    <property type="match status" value="1"/>
</dbReference>
<dbReference type="Proteomes" id="UP001501591">
    <property type="component" value="Unassembled WGS sequence"/>
</dbReference>
<dbReference type="PANTHER" id="PTHR43685:SF2">
    <property type="entry name" value="GLYCOSYLTRANSFERASE 2-LIKE DOMAIN-CONTAINING PROTEIN"/>
    <property type="match status" value="1"/>
</dbReference>
<dbReference type="InterPro" id="IPR029044">
    <property type="entry name" value="Nucleotide-diphossugar_trans"/>
</dbReference>
<dbReference type="PANTHER" id="PTHR43685">
    <property type="entry name" value="GLYCOSYLTRANSFERASE"/>
    <property type="match status" value="1"/>
</dbReference>